<dbReference type="RefSeq" id="WP_138646712.1">
    <property type="nucleotide sequence ID" value="NZ_VCKW01000101.1"/>
</dbReference>
<proteinExistence type="predicted"/>
<protein>
    <submittedName>
        <fullName evidence="1">Uncharacterized protein</fullName>
    </submittedName>
</protein>
<organism evidence="1 2">
    <name type="scientific">Actinomadura soli</name>
    <dbReference type="NCBI Taxonomy" id="2508997"/>
    <lineage>
        <taxon>Bacteria</taxon>
        <taxon>Bacillati</taxon>
        <taxon>Actinomycetota</taxon>
        <taxon>Actinomycetes</taxon>
        <taxon>Streptosporangiales</taxon>
        <taxon>Thermomonosporaceae</taxon>
        <taxon>Actinomadura</taxon>
    </lineage>
</organism>
<sequence length="195" mass="20375">MRDVRPVGQDMYGRAVAVIWRRRTAIAVAALLGAIAALVLGSGTAERVTSGRGGAPATEAARAAAVPGSPVDTGSLILLYRSARRTAADPRFDGAMRASLDAVPPRLVREPPRSAARRVSRDGHAVLVALHLSARDAASKTRAYHRIERDADVPALRAAGVTLSMGGGVAADDQITEAAADDLARVSCWRSRSCC</sequence>
<evidence type="ECO:0000313" key="1">
    <source>
        <dbReference type="EMBL" id="TMQ97399.1"/>
    </source>
</evidence>
<dbReference type="AlphaFoldDB" id="A0A5C4JBV4"/>
<gene>
    <name evidence="1" type="ORF">ETD83_20265</name>
</gene>
<dbReference type="Proteomes" id="UP000309174">
    <property type="component" value="Unassembled WGS sequence"/>
</dbReference>
<evidence type="ECO:0000313" key="2">
    <source>
        <dbReference type="Proteomes" id="UP000309174"/>
    </source>
</evidence>
<dbReference type="EMBL" id="VCKW01000101">
    <property type="protein sequence ID" value="TMQ97399.1"/>
    <property type="molecule type" value="Genomic_DNA"/>
</dbReference>
<comment type="caution">
    <text evidence="1">The sequence shown here is derived from an EMBL/GenBank/DDBJ whole genome shotgun (WGS) entry which is preliminary data.</text>
</comment>
<reference evidence="1 2" key="1">
    <citation type="submission" date="2019-05" db="EMBL/GenBank/DDBJ databases">
        <title>Draft genome sequence of Actinomadura sp. 14C53.</title>
        <authorList>
            <person name="Saricaoglu S."/>
            <person name="Isik K."/>
        </authorList>
    </citation>
    <scope>NUCLEOTIDE SEQUENCE [LARGE SCALE GENOMIC DNA]</scope>
    <source>
        <strain evidence="1 2">14C53</strain>
    </source>
</reference>
<keyword evidence="2" id="KW-1185">Reference proteome</keyword>
<accession>A0A5C4JBV4</accession>
<name>A0A5C4JBV4_9ACTN</name>